<gene>
    <name evidence="5" type="ORF">MM236_01985</name>
</gene>
<dbReference type="SUPFAM" id="SSF103088">
    <property type="entry name" value="OmpA-like"/>
    <property type="match status" value="1"/>
</dbReference>
<evidence type="ECO:0000256" key="3">
    <source>
        <dbReference type="SAM" id="Phobius"/>
    </source>
</evidence>
<protein>
    <recommendedName>
        <fullName evidence="4">OmpA-like domain-containing protein</fullName>
    </recommendedName>
</protein>
<reference evidence="5" key="1">
    <citation type="submission" date="2022-03" db="EMBL/GenBank/DDBJ databases">
        <title>De novo assembled genomes of Belliella spp. (Cyclobacteriaceae) strains.</title>
        <authorList>
            <person name="Szabo A."/>
            <person name="Korponai K."/>
            <person name="Felfoldi T."/>
        </authorList>
    </citation>
    <scope>NUCLEOTIDE SEQUENCE</scope>
    <source>
        <strain evidence="5">DSM 107340</strain>
    </source>
</reference>
<comment type="caution">
    <text evidence="5">The sequence shown here is derived from an EMBL/GenBank/DDBJ whole genome shotgun (WGS) entry which is preliminary data.</text>
</comment>
<organism evidence="5 6">
    <name type="scientific">Belliella calami</name>
    <dbReference type="NCBI Taxonomy" id="2923436"/>
    <lineage>
        <taxon>Bacteria</taxon>
        <taxon>Pseudomonadati</taxon>
        <taxon>Bacteroidota</taxon>
        <taxon>Cytophagia</taxon>
        <taxon>Cytophagales</taxon>
        <taxon>Cyclobacteriaceae</taxon>
        <taxon>Belliella</taxon>
    </lineage>
</organism>
<dbReference type="InterPro" id="IPR036737">
    <property type="entry name" value="OmpA-like_sf"/>
</dbReference>
<dbReference type="Gene3D" id="3.30.1330.60">
    <property type="entry name" value="OmpA-like domain"/>
    <property type="match status" value="1"/>
</dbReference>
<dbReference type="EMBL" id="JAKZGS010000001">
    <property type="protein sequence ID" value="MCH7396733.1"/>
    <property type="molecule type" value="Genomic_DNA"/>
</dbReference>
<evidence type="ECO:0000256" key="1">
    <source>
        <dbReference type="PROSITE-ProRule" id="PRU00473"/>
    </source>
</evidence>
<keyword evidence="1 3" id="KW-0472">Membrane</keyword>
<keyword evidence="3" id="KW-1133">Transmembrane helix</keyword>
<dbReference type="Proteomes" id="UP001165488">
    <property type="component" value="Unassembled WGS sequence"/>
</dbReference>
<accession>A0ABS9UJM9</accession>
<dbReference type="PANTHER" id="PTHR30329">
    <property type="entry name" value="STATOR ELEMENT OF FLAGELLAR MOTOR COMPLEX"/>
    <property type="match status" value="1"/>
</dbReference>
<feature type="coiled-coil region" evidence="2">
    <location>
        <begin position="37"/>
        <end position="79"/>
    </location>
</feature>
<dbReference type="InterPro" id="IPR006665">
    <property type="entry name" value="OmpA-like"/>
</dbReference>
<feature type="domain" description="OmpA-like" evidence="4">
    <location>
        <begin position="83"/>
        <end position="223"/>
    </location>
</feature>
<dbReference type="InterPro" id="IPR050330">
    <property type="entry name" value="Bact_OuterMem_StrucFunc"/>
</dbReference>
<keyword evidence="2" id="KW-0175">Coiled coil</keyword>
<evidence type="ECO:0000259" key="4">
    <source>
        <dbReference type="PROSITE" id="PS51123"/>
    </source>
</evidence>
<feature type="transmembrane region" description="Helical" evidence="3">
    <location>
        <begin position="14"/>
        <end position="38"/>
    </location>
</feature>
<proteinExistence type="predicted"/>
<keyword evidence="6" id="KW-1185">Reference proteome</keyword>
<evidence type="ECO:0000313" key="5">
    <source>
        <dbReference type="EMBL" id="MCH7396733.1"/>
    </source>
</evidence>
<name>A0ABS9UJM9_9BACT</name>
<evidence type="ECO:0000313" key="6">
    <source>
        <dbReference type="Proteomes" id="UP001165488"/>
    </source>
</evidence>
<keyword evidence="3" id="KW-0812">Transmembrane</keyword>
<dbReference type="PANTHER" id="PTHR30329:SF21">
    <property type="entry name" value="LIPOPROTEIN YIAD-RELATED"/>
    <property type="match status" value="1"/>
</dbReference>
<dbReference type="PROSITE" id="PS51123">
    <property type="entry name" value="OMPA_2"/>
    <property type="match status" value="1"/>
</dbReference>
<sequence length="237" mass="27677">MSKNIEIREEENPFALSIGDIMAALLLVFVLILSSILLELEEMKEKQNEVITEYKDLKRQIYEKLNEEFKDDLDGWRAELDSSNLAFRFKEPDILFATGSSVLKPDFKGILADFFPRYITVLRSEEFLSNIEEIRIEGHTSSEWVFNASEDFAYFENMRLSQDRTRTTLEFTLNQILDEESKAWTKSLITANGLSSSQLIYNNFGEEDQEASRRVEFRVRTDAEKKIDELLKNIENK</sequence>
<dbReference type="RefSeq" id="WP_241273253.1">
    <property type="nucleotide sequence ID" value="NZ_JAKZGS010000001.1"/>
</dbReference>
<evidence type="ECO:0000256" key="2">
    <source>
        <dbReference type="SAM" id="Coils"/>
    </source>
</evidence>